<gene>
    <name evidence="1" type="ORF">HKT18_07975</name>
</gene>
<dbReference type="AlphaFoldDB" id="A0A7Y3R940"/>
<reference evidence="1 2" key="1">
    <citation type="submission" date="2020-05" db="EMBL/GenBank/DDBJ databases">
        <title>Draft genome of Flavobacterium sp. IMCC34852.</title>
        <authorList>
            <person name="Song J."/>
            <person name="Cho J.-C."/>
        </authorList>
    </citation>
    <scope>NUCLEOTIDE SEQUENCE [LARGE SCALE GENOMIC DNA]</scope>
    <source>
        <strain evidence="1 2">IMCC34852</strain>
    </source>
</reference>
<comment type="caution">
    <text evidence="1">The sequence shown here is derived from an EMBL/GenBank/DDBJ whole genome shotgun (WGS) entry which is preliminary data.</text>
</comment>
<accession>A0A7Y3R940</accession>
<keyword evidence="2" id="KW-1185">Reference proteome</keyword>
<dbReference type="Proteomes" id="UP000536509">
    <property type="component" value="Unassembled WGS sequence"/>
</dbReference>
<proteinExistence type="predicted"/>
<organism evidence="1 2">
    <name type="scientific">Flavobacterium rivulicola</name>
    <dbReference type="NCBI Taxonomy" id="2732161"/>
    <lineage>
        <taxon>Bacteria</taxon>
        <taxon>Pseudomonadati</taxon>
        <taxon>Bacteroidota</taxon>
        <taxon>Flavobacteriia</taxon>
        <taxon>Flavobacteriales</taxon>
        <taxon>Flavobacteriaceae</taxon>
        <taxon>Flavobacterium</taxon>
    </lineage>
</organism>
<sequence length="134" mass="15874">MTTNFKIIDNYALKFNDRLIDVHNNFDFVGFDYRVAENQLKLFCRKSFGVWVNKEEPEQIILVHNNVNNLVVENQSGNREDSLTEITFYQNDEPRKPEELTLREKPNENDDIFYIFESGKVIRIGCGEIFLEVY</sequence>
<dbReference type="EMBL" id="JABEVX010000003">
    <property type="protein sequence ID" value="NNT72147.1"/>
    <property type="molecule type" value="Genomic_DNA"/>
</dbReference>
<evidence type="ECO:0000313" key="2">
    <source>
        <dbReference type="Proteomes" id="UP000536509"/>
    </source>
</evidence>
<name>A0A7Y3R940_9FLAO</name>
<evidence type="ECO:0000313" key="1">
    <source>
        <dbReference type="EMBL" id="NNT72147.1"/>
    </source>
</evidence>
<dbReference type="RefSeq" id="WP_171222321.1">
    <property type="nucleotide sequence ID" value="NZ_CP121446.1"/>
</dbReference>
<protein>
    <submittedName>
        <fullName evidence="1">Uncharacterized protein</fullName>
    </submittedName>
</protein>